<keyword evidence="2 3" id="KW-0648">Protein biosynthesis</keyword>
<dbReference type="InterPro" id="IPR002661">
    <property type="entry name" value="Ribosome_recyc_fac"/>
</dbReference>
<feature type="domain" description="Ribosome recycling factor" evidence="5">
    <location>
        <begin position="21"/>
        <end position="184"/>
    </location>
</feature>
<comment type="caution">
    <text evidence="6">The sequence shown here is derived from an EMBL/GenBank/DDBJ whole genome shotgun (WGS) entry which is preliminary data.</text>
</comment>
<gene>
    <name evidence="3" type="primary">frr</name>
    <name evidence="6" type="ORF">SCARUB_01687</name>
</gene>
<dbReference type="Proteomes" id="UP000094056">
    <property type="component" value="Unassembled WGS sequence"/>
</dbReference>
<dbReference type="GO" id="GO:0043023">
    <property type="term" value="F:ribosomal large subunit binding"/>
    <property type="evidence" value="ECO:0007669"/>
    <property type="project" value="TreeGrafter"/>
</dbReference>
<dbReference type="InterPro" id="IPR023584">
    <property type="entry name" value="Ribosome_recyc_fac_dom"/>
</dbReference>
<proteinExistence type="inferred from homology"/>
<accession>A0A1E3XC40</accession>
<reference evidence="6 7" key="1">
    <citation type="submission" date="2016-07" db="EMBL/GenBank/DDBJ databases">
        <title>Draft genome of Scalindua rubra, obtained from a brine-seawater interface in the Red Sea, sheds light on salt adaptation in anammox bacteria.</title>
        <authorList>
            <person name="Speth D.R."/>
            <person name="Lagkouvardos I."/>
            <person name="Wang Y."/>
            <person name="Qian P.-Y."/>
            <person name="Dutilh B.E."/>
            <person name="Jetten M.S."/>
        </authorList>
    </citation>
    <scope>NUCLEOTIDE SEQUENCE [LARGE SCALE GENOMIC DNA]</scope>
    <source>
        <strain evidence="6">BSI-1</strain>
    </source>
</reference>
<evidence type="ECO:0000256" key="4">
    <source>
        <dbReference type="SAM" id="MobiDB-lite"/>
    </source>
</evidence>
<comment type="similarity">
    <text evidence="1 3">Belongs to the RRF family.</text>
</comment>
<evidence type="ECO:0000256" key="1">
    <source>
        <dbReference type="ARBA" id="ARBA00005912"/>
    </source>
</evidence>
<protein>
    <recommendedName>
        <fullName evidence="3">Ribosome-recycling factor</fullName>
        <shortName evidence="3">RRF</shortName>
    </recommendedName>
    <alternativeName>
        <fullName evidence="3">Ribosome-releasing factor</fullName>
    </alternativeName>
</protein>
<evidence type="ECO:0000256" key="3">
    <source>
        <dbReference type="HAMAP-Rule" id="MF_00040"/>
    </source>
</evidence>
<dbReference type="FunFam" id="3.30.1360.40:FF:000001">
    <property type="entry name" value="Ribosome-recycling factor"/>
    <property type="match status" value="1"/>
</dbReference>
<dbReference type="Pfam" id="PF01765">
    <property type="entry name" value="RRF"/>
    <property type="match status" value="1"/>
</dbReference>
<comment type="subcellular location">
    <subcellularLocation>
        <location evidence="3">Cytoplasm</location>
    </subcellularLocation>
</comment>
<comment type="function">
    <text evidence="3">Responsible for the release of ribosomes from messenger RNA at the termination of protein biosynthesis. May increase the efficiency of translation by recycling ribosomes from one round of translation to another.</text>
</comment>
<dbReference type="PANTHER" id="PTHR20982">
    <property type="entry name" value="RIBOSOME RECYCLING FACTOR"/>
    <property type="match status" value="1"/>
</dbReference>
<evidence type="ECO:0000313" key="7">
    <source>
        <dbReference type="Proteomes" id="UP000094056"/>
    </source>
</evidence>
<dbReference type="NCBIfam" id="TIGR00496">
    <property type="entry name" value="frr"/>
    <property type="match status" value="1"/>
</dbReference>
<organism evidence="6 7">
    <name type="scientific">Candidatus Scalindua rubra</name>
    <dbReference type="NCBI Taxonomy" id="1872076"/>
    <lineage>
        <taxon>Bacteria</taxon>
        <taxon>Pseudomonadati</taxon>
        <taxon>Planctomycetota</taxon>
        <taxon>Candidatus Brocadiia</taxon>
        <taxon>Candidatus Brocadiales</taxon>
        <taxon>Candidatus Scalinduaceae</taxon>
        <taxon>Candidatus Scalindua</taxon>
    </lineage>
</organism>
<dbReference type="InterPro" id="IPR036191">
    <property type="entry name" value="RRF_sf"/>
</dbReference>
<evidence type="ECO:0000313" key="6">
    <source>
        <dbReference type="EMBL" id="ODS33207.1"/>
    </source>
</evidence>
<evidence type="ECO:0000259" key="5">
    <source>
        <dbReference type="Pfam" id="PF01765"/>
    </source>
</evidence>
<dbReference type="AlphaFoldDB" id="A0A1E3XC40"/>
<dbReference type="GO" id="GO:0006415">
    <property type="term" value="P:translational termination"/>
    <property type="evidence" value="ECO:0007669"/>
    <property type="project" value="UniProtKB-UniRule"/>
</dbReference>
<dbReference type="PATRIC" id="fig|1872076.5.peg.1971"/>
<evidence type="ECO:0000256" key="2">
    <source>
        <dbReference type="ARBA" id="ARBA00022917"/>
    </source>
</evidence>
<keyword evidence="3" id="KW-0963">Cytoplasm</keyword>
<feature type="region of interest" description="Disordered" evidence="4">
    <location>
        <begin position="138"/>
        <end position="160"/>
    </location>
</feature>
<sequence>MISQKIQTETKRKMEKTIEIMKEELKSIRTGRATPGLVENIKINYYGSHTPLKQLANIAAPEPRLIVISPYDPSIIKDIEKAILQSELGLTPNTDGKVIRIPIPPLSEERREKIVAQIKEMTEENKVAIRNIRREANKHVDREEKNSQLTEDEAKKTKDQIQKFTHEHEVKLNELLAKKSEEILKIQ</sequence>
<name>A0A1E3XC40_9BACT</name>
<dbReference type="GO" id="GO:0005737">
    <property type="term" value="C:cytoplasm"/>
    <property type="evidence" value="ECO:0007669"/>
    <property type="project" value="UniProtKB-SubCell"/>
</dbReference>
<dbReference type="HAMAP" id="MF_00040">
    <property type="entry name" value="RRF"/>
    <property type="match status" value="1"/>
</dbReference>
<dbReference type="Gene3D" id="3.30.1360.40">
    <property type="match status" value="1"/>
</dbReference>
<dbReference type="EMBL" id="MAYW01000035">
    <property type="protein sequence ID" value="ODS33207.1"/>
    <property type="molecule type" value="Genomic_DNA"/>
</dbReference>
<dbReference type="CDD" id="cd00520">
    <property type="entry name" value="RRF"/>
    <property type="match status" value="1"/>
</dbReference>
<dbReference type="Gene3D" id="1.10.132.20">
    <property type="entry name" value="Ribosome-recycling factor"/>
    <property type="match status" value="1"/>
</dbReference>
<dbReference type="SUPFAM" id="SSF55194">
    <property type="entry name" value="Ribosome recycling factor, RRF"/>
    <property type="match status" value="1"/>
</dbReference>
<dbReference type="PANTHER" id="PTHR20982:SF3">
    <property type="entry name" value="MITOCHONDRIAL RIBOSOME RECYCLING FACTOR PSEUDO 1"/>
    <property type="match status" value="1"/>
</dbReference>